<dbReference type="CDD" id="cd06343">
    <property type="entry name" value="PBP1_ABC_ligand_binding-like"/>
    <property type="match status" value="1"/>
</dbReference>
<evidence type="ECO:0000256" key="3">
    <source>
        <dbReference type="ARBA" id="ARBA00022729"/>
    </source>
</evidence>
<gene>
    <name evidence="7" type="ORF">QE109_07260</name>
</gene>
<keyword evidence="4" id="KW-0029">Amino-acid transport</keyword>
<sequence length="423" mass="45397">MKRFLSLLLVLVMVFSFAGCAKTDEPTTEGTTSAAGEETTAAPQEELEWAQGITDTEIIVANSAATSGAFAPVGVPFNAGIEAYFKMINEAGGIQGRDIVFTHVDDEFDPVKGKAALSSFVEDEKVFAIVGHFGTPVVAATIDDLKEYGIPAVYFATGIGQLYNENATSDGRNIFPVQPIYKTEGKIMIARAAGDFEAKKVGIVYTNDDAGKDLLWGAQEMAKELNIELVEQQVSAGATDVSSAITTIKDADVDFVVVAAIQATFPTIVKELAAQNVNKDVITTYVNVSPIIAQGVVNEIAGKFDVYGNGWVSFEGERAKALEEFQKYAVGYETNVYAMTGWIAAHFFVEGLQRVDGVITWDNYMDALESAPIMNPFGGEINYAGGLRAGTQEMNLSKINPENKDGEWLPVADLASIDSLIGK</sequence>
<dbReference type="Proteomes" id="UP001158045">
    <property type="component" value="Unassembled WGS sequence"/>
</dbReference>
<dbReference type="EMBL" id="JARYZI010000004">
    <property type="protein sequence ID" value="MDH8677940.1"/>
    <property type="molecule type" value="Genomic_DNA"/>
</dbReference>
<dbReference type="Pfam" id="PF13458">
    <property type="entry name" value="Peripla_BP_6"/>
    <property type="match status" value="1"/>
</dbReference>
<evidence type="ECO:0000313" key="7">
    <source>
        <dbReference type="EMBL" id="MDH8677940.1"/>
    </source>
</evidence>
<comment type="similarity">
    <text evidence="1">Belongs to the leucine-binding protein family.</text>
</comment>
<dbReference type="InterPro" id="IPR028081">
    <property type="entry name" value="Leu-bd"/>
</dbReference>
<feature type="signal peptide" evidence="5">
    <location>
        <begin position="1"/>
        <end position="21"/>
    </location>
</feature>
<evidence type="ECO:0000256" key="1">
    <source>
        <dbReference type="ARBA" id="ARBA00010062"/>
    </source>
</evidence>
<keyword evidence="2" id="KW-0813">Transport</keyword>
<dbReference type="SUPFAM" id="SSF53822">
    <property type="entry name" value="Periplasmic binding protein-like I"/>
    <property type="match status" value="1"/>
</dbReference>
<keyword evidence="3 5" id="KW-0732">Signal</keyword>
<evidence type="ECO:0000313" key="8">
    <source>
        <dbReference type="Proteomes" id="UP001158045"/>
    </source>
</evidence>
<evidence type="ECO:0000256" key="2">
    <source>
        <dbReference type="ARBA" id="ARBA00022448"/>
    </source>
</evidence>
<dbReference type="RefSeq" id="WP_281093768.1">
    <property type="nucleotide sequence ID" value="NZ_JARYZI010000004.1"/>
</dbReference>
<dbReference type="InterPro" id="IPR028082">
    <property type="entry name" value="Peripla_BP_I"/>
</dbReference>
<dbReference type="InterPro" id="IPR000709">
    <property type="entry name" value="Leu_Ile_Val-bd"/>
</dbReference>
<keyword evidence="8" id="KW-1185">Reference proteome</keyword>
<organism evidence="7 8">
    <name type="scientific">Fusibacter bizertensis</name>
    <dbReference type="NCBI Taxonomy" id="1488331"/>
    <lineage>
        <taxon>Bacteria</taxon>
        <taxon>Bacillati</taxon>
        <taxon>Bacillota</taxon>
        <taxon>Clostridia</taxon>
        <taxon>Eubacteriales</taxon>
        <taxon>Eubacteriales Family XII. Incertae Sedis</taxon>
        <taxon>Fusibacter</taxon>
    </lineage>
</organism>
<dbReference type="PRINTS" id="PR00337">
    <property type="entry name" value="LEUILEVALBP"/>
</dbReference>
<evidence type="ECO:0000256" key="5">
    <source>
        <dbReference type="SAM" id="SignalP"/>
    </source>
</evidence>
<feature type="chain" id="PRO_5046430310" evidence="5">
    <location>
        <begin position="22"/>
        <end position="423"/>
    </location>
</feature>
<accession>A0ABT6NBZ2</accession>
<dbReference type="Gene3D" id="3.40.50.2300">
    <property type="match status" value="2"/>
</dbReference>
<evidence type="ECO:0000256" key="4">
    <source>
        <dbReference type="ARBA" id="ARBA00022970"/>
    </source>
</evidence>
<dbReference type="PROSITE" id="PS51257">
    <property type="entry name" value="PROKAR_LIPOPROTEIN"/>
    <property type="match status" value="1"/>
</dbReference>
<protein>
    <submittedName>
        <fullName evidence="7">ABC transporter substrate-binding protein</fullName>
    </submittedName>
</protein>
<evidence type="ECO:0000259" key="6">
    <source>
        <dbReference type="Pfam" id="PF13458"/>
    </source>
</evidence>
<name>A0ABT6NBZ2_9FIRM</name>
<dbReference type="PANTHER" id="PTHR47235:SF1">
    <property type="entry name" value="BLR6548 PROTEIN"/>
    <property type="match status" value="1"/>
</dbReference>
<dbReference type="PANTHER" id="PTHR47235">
    <property type="entry name" value="BLR6548 PROTEIN"/>
    <property type="match status" value="1"/>
</dbReference>
<feature type="domain" description="Leucine-binding protein" evidence="6">
    <location>
        <begin position="61"/>
        <end position="400"/>
    </location>
</feature>
<proteinExistence type="inferred from homology"/>
<reference evidence="7 8" key="1">
    <citation type="submission" date="2023-04" db="EMBL/GenBank/DDBJ databases">
        <title>Fusibacter bizertensis strain WBS, isolated from littoral bottom sediments of the Arctic seas - biochemical and genomic analysis.</title>
        <authorList>
            <person name="Brioukhanov A.L."/>
        </authorList>
    </citation>
    <scope>NUCLEOTIDE SEQUENCE [LARGE SCALE GENOMIC DNA]</scope>
    <source>
        <strain evidence="7 8">WBS</strain>
    </source>
</reference>
<comment type="caution">
    <text evidence="7">The sequence shown here is derived from an EMBL/GenBank/DDBJ whole genome shotgun (WGS) entry which is preliminary data.</text>
</comment>